<gene>
    <name evidence="5" type="ORF">CTRG_02189</name>
</gene>
<dbReference type="GeneID" id="8296324"/>
<dbReference type="VEuPathDB" id="FungiDB:CTRG_02189"/>
<evidence type="ECO:0000313" key="5">
    <source>
        <dbReference type="EMBL" id="EER33371.1"/>
    </source>
</evidence>
<dbReference type="PANTHER" id="PTHR45672:SF3">
    <property type="entry name" value="THIOREDOXIN DOMAIN-CONTAINING PROTEIN 5"/>
    <property type="match status" value="1"/>
</dbReference>
<dbReference type="GO" id="GO:0003756">
    <property type="term" value="F:protein disulfide isomerase activity"/>
    <property type="evidence" value="ECO:0007669"/>
    <property type="project" value="TreeGrafter"/>
</dbReference>
<dbReference type="PROSITE" id="PS51352">
    <property type="entry name" value="THIOREDOXIN_2"/>
    <property type="match status" value="2"/>
</dbReference>
<dbReference type="GO" id="GO:0005783">
    <property type="term" value="C:endoplasmic reticulum"/>
    <property type="evidence" value="ECO:0007669"/>
    <property type="project" value="TreeGrafter"/>
</dbReference>
<dbReference type="InterPro" id="IPR036249">
    <property type="entry name" value="Thioredoxin-like_sf"/>
</dbReference>
<dbReference type="PANTHER" id="PTHR45672">
    <property type="entry name" value="PROTEIN DISULFIDE-ISOMERASE C17H9.14C-RELATED"/>
    <property type="match status" value="1"/>
</dbReference>
<feature type="signal peptide" evidence="3">
    <location>
        <begin position="1"/>
        <end position="18"/>
    </location>
</feature>
<dbReference type="GO" id="GO:0006457">
    <property type="term" value="P:protein folding"/>
    <property type="evidence" value="ECO:0007669"/>
    <property type="project" value="TreeGrafter"/>
</dbReference>
<dbReference type="OrthoDB" id="10264505at2759"/>
<dbReference type="HOGENOM" id="CLU_038617_1_1_1"/>
<evidence type="ECO:0000256" key="3">
    <source>
        <dbReference type="SAM" id="SignalP"/>
    </source>
</evidence>
<dbReference type="Gene3D" id="3.40.30.10">
    <property type="entry name" value="Glutaredoxin"/>
    <property type="match status" value="2"/>
</dbReference>
<dbReference type="Pfam" id="PF00085">
    <property type="entry name" value="Thioredoxin"/>
    <property type="match status" value="2"/>
</dbReference>
<keyword evidence="6" id="KW-1185">Reference proteome</keyword>
<protein>
    <recommendedName>
        <fullName evidence="4">Thioredoxin domain-containing protein</fullName>
    </recommendedName>
</protein>
<name>C5M9M7_CANTT</name>
<dbReference type="SUPFAM" id="SSF47933">
    <property type="entry name" value="ERP29 C domain-like"/>
    <property type="match status" value="1"/>
</dbReference>
<comment type="similarity">
    <text evidence="1">Belongs to the protein disulfide isomerase family.</text>
</comment>
<feature type="domain" description="Thioredoxin" evidence="4">
    <location>
        <begin position="135"/>
        <end position="266"/>
    </location>
</feature>
<dbReference type="RefSeq" id="XP_002547892.1">
    <property type="nucleotide sequence ID" value="XM_002547846.1"/>
</dbReference>
<reference evidence="5 6" key="1">
    <citation type="journal article" date="2009" name="Nature">
        <title>Evolution of pathogenicity and sexual reproduction in eight Candida genomes.</title>
        <authorList>
            <person name="Butler G."/>
            <person name="Rasmussen M.D."/>
            <person name="Lin M.F."/>
            <person name="Santos M.A."/>
            <person name="Sakthikumar S."/>
            <person name="Munro C.A."/>
            <person name="Rheinbay E."/>
            <person name="Grabherr M."/>
            <person name="Forche A."/>
            <person name="Reedy J.L."/>
            <person name="Agrafioti I."/>
            <person name="Arnaud M.B."/>
            <person name="Bates S."/>
            <person name="Brown A.J."/>
            <person name="Brunke S."/>
            <person name="Costanzo M.C."/>
            <person name="Fitzpatrick D.A."/>
            <person name="de Groot P.W."/>
            <person name="Harris D."/>
            <person name="Hoyer L.L."/>
            <person name="Hube B."/>
            <person name="Klis F.M."/>
            <person name="Kodira C."/>
            <person name="Lennard N."/>
            <person name="Logue M.E."/>
            <person name="Martin R."/>
            <person name="Neiman A.M."/>
            <person name="Nikolaou E."/>
            <person name="Quail M.A."/>
            <person name="Quinn J."/>
            <person name="Santos M.C."/>
            <person name="Schmitzberger F.F."/>
            <person name="Sherlock G."/>
            <person name="Shah P."/>
            <person name="Silverstein K.A."/>
            <person name="Skrzypek M.S."/>
            <person name="Soll D."/>
            <person name="Staggs R."/>
            <person name="Stansfield I."/>
            <person name="Stumpf M.P."/>
            <person name="Sudbery P.E."/>
            <person name="Srikantha T."/>
            <person name="Zeng Q."/>
            <person name="Berman J."/>
            <person name="Berriman M."/>
            <person name="Heitman J."/>
            <person name="Gow N.A."/>
            <person name="Lorenz M.C."/>
            <person name="Birren B.W."/>
            <person name="Kellis M."/>
            <person name="Cuomo C.A."/>
        </authorList>
    </citation>
    <scope>NUCLEOTIDE SEQUENCE [LARGE SCALE GENOMIC DNA]</scope>
    <source>
        <strain evidence="6">ATCC MYA-3404 / T1</strain>
    </source>
</reference>
<organism evidence="5 6">
    <name type="scientific">Candida tropicalis (strain ATCC MYA-3404 / T1)</name>
    <name type="common">Yeast</name>
    <dbReference type="NCBI Taxonomy" id="294747"/>
    <lineage>
        <taxon>Eukaryota</taxon>
        <taxon>Fungi</taxon>
        <taxon>Dikarya</taxon>
        <taxon>Ascomycota</taxon>
        <taxon>Saccharomycotina</taxon>
        <taxon>Pichiomycetes</taxon>
        <taxon>Debaryomycetaceae</taxon>
        <taxon>Candida/Lodderomyces clade</taxon>
        <taxon>Candida</taxon>
    </lineage>
</organism>
<evidence type="ECO:0000256" key="2">
    <source>
        <dbReference type="ARBA" id="ARBA00022729"/>
    </source>
</evidence>
<feature type="chain" id="PRO_5005668338" description="Thioredoxin domain-containing protein" evidence="3">
    <location>
        <begin position="19"/>
        <end position="363"/>
    </location>
</feature>
<dbReference type="AlphaFoldDB" id="C5M9M7"/>
<evidence type="ECO:0000259" key="4">
    <source>
        <dbReference type="PROSITE" id="PS51352"/>
    </source>
</evidence>
<dbReference type="CDD" id="cd02961">
    <property type="entry name" value="PDI_a_family"/>
    <property type="match status" value="1"/>
</dbReference>
<dbReference type="InterPro" id="IPR051063">
    <property type="entry name" value="PDI"/>
</dbReference>
<accession>C5M9M7</accession>
<dbReference type="EMBL" id="GG692397">
    <property type="protein sequence ID" value="EER33371.1"/>
    <property type="molecule type" value="Genomic_DNA"/>
</dbReference>
<feature type="domain" description="Thioredoxin" evidence="4">
    <location>
        <begin position="1"/>
        <end position="128"/>
    </location>
</feature>
<dbReference type="InterPro" id="IPR036356">
    <property type="entry name" value="ERp29_C_sf"/>
</dbReference>
<dbReference type="InterPro" id="IPR013766">
    <property type="entry name" value="Thioredoxin_domain"/>
</dbReference>
<dbReference type="SUPFAM" id="SSF52833">
    <property type="entry name" value="Thioredoxin-like"/>
    <property type="match status" value="2"/>
</dbReference>
<evidence type="ECO:0000313" key="6">
    <source>
        <dbReference type="Proteomes" id="UP000002037"/>
    </source>
</evidence>
<proteinExistence type="inferred from homology"/>
<dbReference type="Proteomes" id="UP000002037">
    <property type="component" value="Unassembled WGS sequence"/>
</dbReference>
<sequence>MNLLPIFVFITSVFSYSASNIIQANDQTLQSIIKTPGKFTFVDFYADWCRHCKKLAPTIDKLSELYNDIPDIQFVKINGDKDGKKMAKKYVEIGYPTLLFFYDDGRKVEFDGIRDITSLSNFIQQLSGIKLEEKREEQEQEQEVKVDEVDTKNNGFVELTPSNFNQVVSSKEYAVVAFVASWCKYCKDLDPTLEILADEVYARDDNLLISHITIDKHDDNSIDEKYDVQNLPSILFFKNGDLENPVVYKGGQKFNNLLDAINKYTGLSRDASGNLQPDAGVIKPISQLFKENLSEDELYEKMDSFNGGNGDSIEYYKKLISAKEFIPAELARVDNILINDIDKINGITIDSLTKRANILRSLI</sequence>
<dbReference type="STRING" id="294747.C5M9M7"/>
<evidence type="ECO:0000256" key="1">
    <source>
        <dbReference type="ARBA" id="ARBA00006347"/>
    </source>
</evidence>
<dbReference type="eggNOG" id="KOG0191">
    <property type="taxonomic scope" value="Eukaryota"/>
</dbReference>
<keyword evidence="2 3" id="KW-0732">Signal</keyword>
<dbReference type="KEGG" id="ctp:CTRG_02189"/>